<organism evidence="1 2">
    <name type="scientific">Bacillus mesophilus</name>
    <dbReference type="NCBI Taxonomy" id="1808955"/>
    <lineage>
        <taxon>Bacteria</taxon>
        <taxon>Bacillati</taxon>
        <taxon>Bacillota</taxon>
        <taxon>Bacilli</taxon>
        <taxon>Bacillales</taxon>
        <taxon>Bacillaceae</taxon>
        <taxon>Bacillus</taxon>
    </lineage>
</organism>
<dbReference type="AlphaFoldDB" id="A0A6M0Q2X2"/>
<dbReference type="RefSeq" id="WP_163177244.1">
    <property type="nucleotide sequence ID" value="NZ_JAAIWM010000001.1"/>
</dbReference>
<name>A0A6M0Q2X2_9BACI</name>
<accession>A0A6M0Q2X2</accession>
<dbReference type="Proteomes" id="UP000481043">
    <property type="component" value="Unassembled WGS sequence"/>
</dbReference>
<gene>
    <name evidence="1" type="ORF">G4D63_02205</name>
</gene>
<evidence type="ECO:0000313" key="1">
    <source>
        <dbReference type="EMBL" id="NEY70544.1"/>
    </source>
</evidence>
<dbReference type="EMBL" id="JAAIWM010000001">
    <property type="protein sequence ID" value="NEY70544.1"/>
    <property type="molecule type" value="Genomic_DNA"/>
</dbReference>
<comment type="caution">
    <text evidence="1">The sequence shown here is derived from an EMBL/GenBank/DDBJ whole genome shotgun (WGS) entry which is preliminary data.</text>
</comment>
<sequence>MKEIKTKSSDLSSLWFQLKNMDSSKDQVSIDGFVESPILNLKLPLFNTVHLDVLPQDREFIFQQYYEPTNSENIELILTWRESNQLHSDIIVINLESNNAKKE</sequence>
<evidence type="ECO:0000313" key="2">
    <source>
        <dbReference type="Proteomes" id="UP000481043"/>
    </source>
</evidence>
<keyword evidence="2" id="KW-1185">Reference proteome</keyword>
<reference evidence="1 2" key="1">
    <citation type="submission" date="2020-02" db="EMBL/GenBank/DDBJ databases">
        <title>Bacillus aquiflavi sp. nov., isolated from yellow water of strong flavor Chinese baijiu in Yibin region of China.</title>
        <authorList>
            <person name="Xie J."/>
        </authorList>
    </citation>
    <scope>NUCLEOTIDE SEQUENCE [LARGE SCALE GENOMIC DNA]</scope>
    <source>
        <strain evidence="1 2">SA4</strain>
    </source>
</reference>
<proteinExistence type="predicted"/>
<protein>
    <submittedName>
        <fullName evidence="1">Uncharacterized protein</fullName>
    </submittedName>
</protein>